<proteinExistence type="predicted"/>
<sequence>MSIVEEFPAAARRLTEFEALVAAAPTVLDAIPGAVYICDHEGWLVRYNAEAAALWGQSPSADDHRHRFCGSHALFLPDGTPLAHAVCPMATAVFAGTTTRNAEVVMERPDGSRVTALVNIRALKDHNGRIQGAINCFQDISAHKELEETIQQKTADLEDFFENSA</sequence>
<reference evidence="2 3" key="1">
    <citation type="submission" date="2024-06" db="EMBL/GenBank/DDBJ databases">
        <title>Genomic Encyclopedia of Type Strains, Phase IV (KMG-IV): sequencing the most valuable type-strain genomes for metagenomic binning, comparative biology and taxonomic classification.</title>
        <authorList>
            <person name="Goeker M."/>
        </authorList>
    </citation>
    <scope>NUCLEOTIDE SEQUENCE [LARGE SCALE GENOMIC DNA]</scope>
    <source>
        <strain evidence="2 3">DSM 105042</strain>
    </source>
</reference>
<keyword evidence="3" id="KW-1185">Reference proteome</keyword>
<organism evidence="2 3">
    <name type="scientific">Pseudorhizobium tarimense</name>
    <dbReference type="NCBI Taxonomy" id="1079109"/>
    <lineage>
        <taxon>Bacteria</taxon>
        <taxon>Pseudomonadati</taxon>
        <taxon>Pseudomonadota</taxon>
        <taxon>Alphaproteobacteria</taxon>
        <taxon>Hyphomicrobiales</taxon>
        <taxon>Rhizobiaceae</taxon>
        <taxon>Rhizobium/Agrobacterium group</taxon>
        <taxon>Pseudorhizobium</taxon>
    </lineage>
</organism>
<dbReference type="PROSITE" id="PS50113">
    <property type="entry name" value="PAC"/>
    <property type="match status" value="1"/>
</dbReference>
<feature type="non-terminal residue" evidence="2">
    <location>
        <position position="165"/>
    </location>
</feature>
<evidence type="ECO:0000259" key="1">
    <source>
        <dbReference type="PROSITE" id="PS50113"/>
    </source>
</evidence>
<protein>
    <submittedName>
        <fullName evidence="2">PAS domain-containing protein</fullName>
    </submittedName>
</protein>
<dbReference type="InterPro" id="IPR000014">
    <property type="entry name" value="PAS"/>
</dbReference>
<dbReference type="InterPro" id="IPR000700">
    <property type="entry name" value="PAS-assoc_C"/>
</dbReference>
<dbReference type="CDD" id="cd00130">
    <property type="entry name" value="PAS"/>
    <property type="match status" value="1"/>
</dbReference>
<dbReference type="SUPFAM" id="SSF55785">
    <property type="entry name" value="PYP-like sensor domain (PAS domain)"/>
    <property type="match status" value="1"/>
</dbReference>
<dbReference type="Gene3D" id="3.30.450.20">
    <property type="entry name" value="PAS domain"/>
    <property type="match status" value="1"/>
</dbReference>
<dbReference type="NCBIfam" id="TIGR00229">
    <property type="entry name" value="sensory_box"/>
    <property type="match status" value="1"/>
</dbReference>
<dbReference type="RefSeq" id="WP_354532502.1">
    <property type="nucleotide sequence ID" value="NZ_JBEPLJ010000053.1"/>
</dbReference>
<name>A0ABV2HEE4_9HYPH</name>
<dbReference type="InterPro" id="IPR013656">
    <property type="entry name" value="PAS_4"/>
</dbReference>
<feature type="domain" description="PAC" evidence="1">
    <location>
        <begin position="100"/>
        <end position="152"/>
    </location>
</feature>
<dbReference type="Pfam" id="PF08448">
    <property type="entry name" value="PAS_4"/>
    <property type="match status" value="1"/>
</dbReference>
<dbReference type="InterPro" id="IPR035965">
    <property type="entry name" value="PAS-like_dom_sf"/>
</dbReference>
<dbReference type="EMBL" id="JBEPLJ010000053">
    <property type="protein sequence ID" value="MET3588920.1"/>
    <property type="molecule type" value="Genomic_DNA"/>
</dbReference>
<evidence type="ECO:0000313" key="2">
    <source>
        <dbReference type="EMBL" id="MET3588920.1"/>
    </source>
</evidence>
<gene>
    <name evidence="2" type="ORF">ABID21_005066</name>
</gene>
<dbReference type="Proteomes" id="UP001549031">
    <property type="component" value="Unassembled WGS sequence"/>
</dbReference>
<evidence type="ECO:0000313" key="3">
    <source>
        <dbReference type="Proteomes" id="UP001549031"/>
    </source>
</evidence>
<comment type="caution">
    <text evidence="2">The sequence shown here is derived from an EMBL/GenBank/DDBJ whole genome shotgun (WGS) entry which is preliminary data.</text>
</comment>
<accession>A0ABV2HEE4</accession>